<keyword evidence="2" id="KW-1185">Reference proteome</keyword>
<dbReference type="AlphaFoldDB" id="A0A067M5U7"/>
<reference evidence="2" key="1">
    <citation type="journal article" date="2014" name="Proc. Natl. Acad. Sci. U.S.A.">
        <title>Extensive sampling of basidiomycete genomes demonstrates inadequacy of the white-rot/brown-rot paradigm for wood decay fungi.</title>
        <authorList>
            <person name="Riley R."/>
            <person name="Salamov A.A."/>
            <person name="Brown D.W."/>
            <person name="Nagy L.G."/>
            <person name="Floudas D."/>
            <person name="Held B.W."/>
            <person name="Levasseur A."/>
            <person name="Lombard V."/>
            <person name="Morin E."/>
            <person name="Otillar R."/>
            <person name="Lindquist E.A."/>
            <person name="Sun H."/>
            <person name="LaButti K.M."/>
            <person name="Schmutz J."/>
            <person name="Jabbour D."/>
            <person name="Luo H."/>
            <person name="Baker S.E."/>
            <person name="Pisabarro A.G."/>
            <person name="Walton J.D."/>
            <person name="Blanchette R.A."/>
            <person name="Henrissat B."/>
            <person name="Martin F."/>
            <person name="Cullen D."/>
            <person name="Hibbett D.S."/>
            <person name="Grigoriev I.V."/>
        </authorList>
    </citation>
    <scope>NUCLEOTIDE SEQUENCE [LARGE SCALE GENOMIC DNA]</scope>
    <source>
        <strain evidence="2">FD-172 SS1</strain>
    </source>
</reference>
<name>A0A067M5U7_BOTB1</name>
<gene>
    <name evidence="1" type="ORF">BOTBODRAFT_501028</name>
</gene>
<evidence type="ECO:0000313" key="2">
    <source>
        <dbReference type="Proteomes" id="UP000027195"/>
    </source>
</evidence>
<organism evidence="1 2">
    <name type="scientific">Botryobasidium botryosum (strain FD-172 SS1)</name>
    <dbReference type="NCBI Taxonomy" id="930990"/>
    <lineage>
        <taxon>Eukaryota</taxon>
        <taxon>Fungi</taxon>
        <taxon>Dikarya</taxon>
        <taxon>Basidiomycota</taxon>
        <taxon>Agaricomycotina</taxon>
        <taxon>Agaricomycetes</taxon>
        <taxon>Cantharellales</taxon>
        <taxon>Botryobasidiaceae</taxon>
        <taxon>Botryobasidium</taxon>
    </lineage>
</organism>
<dbReference type="Proteomes" id="UP000027195">
    <property type="component" value="Unassembled WGS sequence"/>
</dbReference>
<protein>
    <submittedName>
        <fullName evidence="1">Uncharacterized protein</fullName>
    </submittedName>
</protein>
<accession>A0A067M5U7</accession>
<proteinExistence type="predicted"/>
<dbReference type="InParanoid" id="A0A067M5U7"/>
<sequence length="75" mass="8478">MNAYALPAIDSARSYRITYAARQFNTMINFGTWATPLVLVIPRALIRYTRVITENVTAIVNTSLLQRGTFPRMGK</sequence>
<evidence type="ECO:0000313" key="1">
    <source>
        <dbReference type="EMBL" id="KDQ10085.1"/>
    </source>
</evidence>
<dbReference type="HOGENOM" id="CLU_2670754_0_0_1"/>
<dbReference type="EMBL" id="KL198071">
    <property type="protein sequence ID" value="KDQ10085.1"/>
    <property type="molecule type" value="Genomic_DNA"/>
</dbReference>